<evidence type="ECO:0000256" key="2">
    <source>
        <dbReference type="ARBA" id="ARBA00023242"/>
    </source>
</evidence>
<dbReference type="PANTHER" id="PTHR21686:SF12">
    <property type="entry name" value="DEOXYNUCLEOTIDYLTRANSFERASE TERMINAL-INTERACTING PROTEIN 2"/>
    <property type="match status" value="1"/>
</dbReference>
<dbReference type="Proteomes" id="UP000187209">
    <property type="component" value="Unassembled WGS sequence"/>
</dbReference>
<organism evidence="5 6">
    <name type="scientific">Stentor coeruleus</name>
    <dbReference type="NCBI Taxonomy" id="5963"/>
    <lineage>
        <taxon>Eukaryota</taxon>
        <taxon>Sar</taxon>
        <taxon>Alveolata</taxon>
        <taxon>Ciliophora</taxon>
        <taxon>Postciliodesmatophora</taxon>
        <taxon>Heterotrichea</taxon>
        <taxon>Heterotrichida</taxon>
        <taxon>Stentoridae</taxon>
        <taxon>Stentor</taxon>
    </lineage>
</organism>
<accession>A0A1R2CF17</accession>
<dbReference type="GO" id="GO:0005730">
    <property type="term" value="C:nucleolus"/>
    <property type="evidence" value="ECO:0007669"/>
    <property type="project" value="UniProtKB-SubCell"/>
</dbReference>
<proteinExistence type="predicted"/>
<name>A0A1R2CF17_9CILI</name>
<comment type="subcellular location">
    <subcellularLocation>
        <location evidence="1">Nucleus</location>
        <location evidence="1">Nucleolus</location>
    </subcellularLocation>
</comment>
<evidence type="ECO:0000313" key="5">
    <source>
        <dbReference type="EMBL" id="OMJ87611.1"/>
    </source>
</evidence>
<dbReference type="Pfam" id="PF08698">
    <property type="entry name" value="Fcf2"/>
    <property type="match status" value="1"/>
</dbReference>
<evidence type="ECO:0000313" key="6">
    <source>
        <dbReference type="Proteomes" id="UP000187209"/>
    </source>
</evidence>
<dbReference type="InterPro" id="IPR014810">
    <property type="entry name" value="Fcf2_C"/>
</dbReference>
<keyword evidence="2" id="KW-0539">Nucleus</keyword>
<feature type="compositionally biased region" description="Basic and acidic residues" evidence="3">
    <location>
        <begin position="79"/>
        <end position="88"/>
    </location>
</feature>
<feature type="region of interest" description="Disordered" evidence="3">
    <location>
        <begin position="68"/>
        <end position="95"/>
    </location>
</feature>
<evidence type="ECO:0000256" key="1">
    <source>
        <dbReference type="ARBA" id="ARBA00004604"/>
    </source>
</evidence>
<dbReference type="PANTHER" id="PTHR21686">
    <property type="entry name" value="DEOXYNUCLEOTIDYLTRANSFERASE TERMINAL-INTERACTING PROTEIN 2"/>
    <property type="match status" value="1"/>
</dbReference>
<dbReference type="GO" id="GO:0006396">
    <property type="term" value="P:RNA processing"/>
    <property type="evidence" value="ECO:0007669"/>
    <property type="project" value="TreeGrafter"/>
</dbReference>
<gene>
    <name evidence="5" type="ORF">SteCoe_10608</name>
</gene>
<keyword evidence="6" id="KW-1185">Reference proteome</keyword>
<feature type="domain" description="Fcf2 pre-rRNA processing C-terminal" evidence="4">
    <location>
        <begin position="84"/>
        <end position="176"/>
    </location>
</feature>
<sequence length="205" mass="23670">MLFEENESAYKSKLGISELDSLLGSSGLFPSAAGPPTTYRSSEAEDVLKKHCTLYKIAEAGGEYKHKVPQLPKKRQRKIEKEPTDAGKDWNNMKAPEMTPEIQQDLQAIMLRKHLDPKRFYKKNDFKEVPKFFQIGTVLNSPDEGNNYKIEKSKKNKPLVEQLLAEDEELNFSRKKWTQVMKSKPKKQRSSKTTKAHKKRKLGFR</sequence>
<feature type="region of interest" description="Disordered" evidence="3">
    <location>
        <begin position="176"/>
        <end position="205"/>
    </location>
</feature>
<reference evidence="5 6" key="1">
    <citation type="submission" date="2016-11" db="EMBL/GenBank/DDBJ databases">
        <title>The macronuclear genome of Stentor coeruleus: a giant cell with tiny introns.</title>
        <authorList>
            <person name="Slabodnick M."/>
            <person name="Ruby J.G."/>
            <person name="Reiff S.B."/>
            <person name="Swart E.C."/>
            <person name="Gosai S."/>
            <person name="Prabakaran S."/>
            <person name="Witkowska E."/>
            <person name="Larue G.E."/>
            <person name="Fisher S."/>
            <person name="Freeman R.M."/>
            <person name="Gunawardena J."/>
            <person name="Chu W."/>
            <person name="Stover N.A."/>
            <person name="Gregory B.D."/>
            <person name="Nowacki M."/>
            <person name="Derisi J."/>
            <person name="Roy S.W."/>
            <person name="Marshall W.F."/>
            <person name="Sood P."/>
        </authorList>
    </citation>
    <scope>NUCLEOTIDE SEQUENCE [LARGE SCALE GENOMIC DNA]</scope>
    <source>
        <strain evidence="5">WM001</strain>
    </source>
</reference>
<dbReference type="OrthoDB" id="427886at2759"/>
<dbReference type="GO" id="GO:0003723">
    <property type="term" value="F:RNA binding"/>
    <property type="evidence" value="ECO:0007669"/>
    <property type="project" value="TreeGrafter"/>
</dbReference>
<evidence type="ECO:0000256" key="3">
    <source>
        <dbReference type="SAM" id="MobiDB-lite"/>
    </source>
</evidence>
<comment type="caution">
    <text evidence="5">The sequence shown here is derived from an EMBL/GenBank/DDBJ whole genome shotgun (WGS) entry which is preliminary data.</text>
</comment>
<protein>
    <recommendedName>
        <fullName evidence="4">Fcf2 pre-rRNA processing C-terminal domain-containing protein</fullName>
    </recommendedName>
</protein>
<dbReference type="AlphaFoldDB" id="A0A1R2CF17"/>
<dbReference type="InterPro" id="IPR039883">
    <property type="entry name" value="Fcf2/DNTTIP2"/>
</dbReference>
<dbReference type="EMBL" id="MPUH01000172">
    <property type="protein sequence ID" value="OMJ87611.1"/>
    <property type="molecule type" value="Genomic_DNA"/>
</dbReference>
<evidence type="ECO:0000259" key="4">
    <source>
        <dbReference type="Pfam" id="PF08698"/>
    </source>
</evidence>